<comment type="subcellular location">
    <subcellularLocation>
        <location evidence="1">Endoplasmic reticulum membrane</location>
        <topology evidence="1">Single-pass type I membrane protein</topology>
    </subcellularLocation>
    <subcellularLocation>
        <location evidence="2">Nucleus</location>
    </subcellularLocation>
</comment>
<dbReference type="GO" id="GO:0005789">
    <property type="term" value="C:endoplasmic reticulum membrane"/>
    <property type="evidence" value="ECO:0007669"/>
    <property type="project" value="UniProtKB-SubCell"/>
</dbReference>
<keyword evidence="7" id="KW-1133">Transmembrane helix</keyword>
<evidence type="ECO:0000256" key="4">
    <source>
        <dbReference type="ARBA" id="ARBA00022692"/>
    </source>
</evidence>
<proteinExistence type="inferred from homology"/>
<feature type="domain" description="Malectin" evidence="15">
    <location>
        <begin position="165"/>
        <end position="323"/>
    </location>
</feature>
<keyword evidence="9" id="KW-0472">Membrane</keyword>
<dbReference type="AlphaFoldDB" id="A0AA36B0D7"/>
<dbReference type="SUPFAM" id="SSF140718">
    <property type="entry name" value="Mediator hinge subcomplex-like"/>
    <property type="match status" value="1"/>
</dbReference>
<keyword evidence="11" id="KW-0325">Glycoprotein</keyword>
<dbReference type="InterPro" id="IPR021720">
    <property type="entry name" value="Malectin_dom"/>
</dbReference>
<reference evidence="16" key="1">
    <citation type="submission" date="2023-08" db="EMBL/GenBank/DDBJ databases">
        <authorList>
            <person name="Alioto T."/>
            <person name="Alioto T."/>
            <person name="Gomez Garrido J."/>
        </authorList>
    </citation>
    <scope>NUCLEOTIDE SEQUENCE</scope>
</reference>
<accession>A0AA36B0D7</accession>
<gene>
    <name evidence="16" type="ORF">OCTVUL_1B009292</name>
</gene>
<dbReference type="Pfam" id="PF11221">
    <property type="entry name" value="Med21"/>
    <property type="match status" value="1"/>
</dbReference>
<keyword evidence="6" id="KW-0256">Endoplasmic reticulum</keyword>
<evidence type="ECO:0000256" key="12">
    <source>
        <dbReference type="ARBA" id="ARBA00023242"/>
    </source>
</evidence>
<dbReference type="GO" id="GO:0016592">
    <property type="term" value="C:mediator complex"/>
    <property type="evidence" value="ECO:0007669"/>
    <property type="project" value="InterPro"/>
</dbReference>
<keyword evidence="8" id="KW-0805">Transcription regulation</keyword>
<protein>
    <recommendedName>
        <fullName evidence="15">Malectin domain-containing protein</fullName>
    </recommendedName>
</protein>
<dbReference type="Gene3D" id="6.10.280.10">
    <property type="entry name" value="Mediator complex, subunit Med21"/>
    <property type="match status" value="1"/>
</dbReference>
<evidence type="ECO:0000313" key="16">
    <source>
        <dbReference type="EMBL" id="CAI9724993.1"/>
    </source>
</evidence>
<feature type="compositionally biased region" description="Low complexity" evidence="14">
    <location>
        <begin position="20"/>
        <end position="34"/>
    </location>
</feature>
<dbReference type="PANTHER" id="PTHR13460">
    <property type="match status" value="1"/>
</dbReference>
<sequence>MTLRSEACTNMFIASKSRRTSSSGRDSRPDSSTPIAKSVVSNDTDYSSDIINMTSADSAAVSTIDTAGTTIITSAARRQHMRTGKPYVSPLTSPSWPGPRVCRSGVRTNRVGVRKTASAVENVGFNLTKMLHRFCSPTSSSVFTILCLICLLCFPGCVEGLGEITWAVNCGGGVHTDIHGIRYQADYLKTGIASDYGKNLMIQRIVPQDQILYQTERYHTSTFGYEIPIKEDGDYVLTLKFCEVWFTSPNQKIFDVVLNGEHTIVDELDIFAKVGRGVAHDEMLTFSVKNGKVRVNGETSQIDGKITVEFIKGDSDNPKINAIYVMKGTLDDVPKLPPLPGADTPHGEEEEEEEEDESSEARSPSKSRRPSGPKVQDPYAADDTSTIFYNNINMADRLTQLQDVVNQLADHFCNSIGILQQCAPSSPFPGFERPGNKSPAEAPQEDYAVLFSKLIARTAKDIDVVIDSLPSEESYMELQLASLKKLEIENQDAAHKLEEVVHKGELLLDQTQQALHDIAQSQLKSQALESMLLN</sequence>
<dbReference type="Proteomes" id="UP001162480">
    <property type="component" value="Chromosome 6"/>
</dbReference>
<evidence type="ECO:0000313" key="17">
    <source>
        <dbReference type="Proteomes" id="UP001162480"/>
    </source>
</evidence>
<evidence type="ECO:0000256" key="6">
    <source>
        <dbReference type="ARBA" id="ARBA00022824"/>
    </source>
</evidence>
<evidence type="ECO:0000256" key="13">
    <source>
        <dbReference type="ARBA" id="ARBA00023277"/>
    </source>
</evidence>
<evidence type="ECO:0000256" key="3">
    <source>
        <dbReference type="ARBA" id="ARBA00009141"/>
    </source>
</evidence>
<dbReference type="PANTHER" id="PTHR13460:SF0">
    <property type="entry name" value="MALECTIN"/>
    <property type="match status" value="1"/>
</dbReference>
<evidence type="ECO:0000259" key="15">
    <source>
        <dbReference type="Pfam" id="PF11721"/>
    </source>
</evidence>
<keyword evidence="10" id="KW-0804">Transcription</keyword>
<dbReference type="Pfam" id="PF11721">
    <property type="entry name" value="Malectin"/>
    <property type="match status" value="1"/>
</dbReference>
<feature type="region of interest" description="Disordered" evidence="14">
    <location>
        <begin position="334"/>
        <end position="380"/>
    </location>
</feature>
<comment type="similarity">
    <text evidence="3">Belongs to the malectin family.</text>
</comment>
<keyword evidence="13" id="KW-0119">Carbohydrate metabolism</keyword>
<evidence type="ECO:0000256" key="2">
    <source>
        <dbReference type="ARBA" id="ARBA00004123"/>
    </source>
</evidence>
<dbReference type="EMBL" id="OX597819">
    <property type="protein sequence ID" value="CAI9724993.1"/>
    <property type="molecule type" value="Genomic_DNA"/>
</dbReference>
<evidence type="ECO:0000256" key="10">
    <source>
        <dbReference type="ARBA" id="ARBA00023163"/>
    </source>
</evidence>
<organism evidence="16 17">
    <name type="scientific">Octopus vulgaris</name>
    <name type="common">Common octopus</name>
    <dbReference type="NCBI Taxonomy" id="6645"/>
    <lineage>
        <taxon>Eukaryota</taxon>
        <taxon>Metazoa</taxon>
        <taxon>Spiralia</taxon>
        <taxon>Lophotrochozoa</taxon>
        <taxon>Mollusca</taxon>
        <taxon>Cephalopoda</taxon>
        <taxon>Coleoidea</taxon>
        <taxon>Octopodiformes</taxon>
        <taxon>Octopoda</taxon>
        <taxon>Incirrata</taxon>
        <taxon>Octopodidae</taxon>
        <taxon>Octopus</taxon>
    </lineage>
</organism>
<evidence type="ECO:0000256" key="1">
    <source>
        <dbReference type="ARBA" id="ARBA00004115"/>
    </source>
</evidence>
<dbReference type="InterPro" id="IPR039155">
    <property type="entry name" value="MLEC"/>
</dbReference>
<name>A0AA36B0D7_OCTVU</name>
<dbReference type="Gene3D" id="2.60.120.430">
    <property type="entry name" value="Galactose-binding lectin"/>
    <property type="match status" value="1"/>
</dbReference>
<keyword evidence="4" id="KW-0812">Transmembrane</keyword>
<dbReference type="GO" id="GO:0030246">
    <property type="term" value="F:carbohydrate binding"/>
    <property type="evidence" value="ECO:0007669"/>
    <property type="project" value="InterPro"/>
</dbReference>
<evidence type="ECO:0000256" key="14">
    <source>
        <dbReference type="SAM" id="MobiDB-lite"/>
    </source>
</evidence>
<evidence type="ECO:0000256" key="5">
    <source>
        <dbReference type="ARBA" id="ARBA00022729"/>
    </source>
</evidence>
<feature type="region of interest" description="Disordered" evidence="14">
    <location>
        <begin position="1"/>
        <end position="39"/>
    </location>
</feature>
<evidence type="ECO:0000256" key="7">
    <source>
        <dbReference type="ARBA" id="ARBA00022989"/>
    </source>
</evidence>
<dbReference type="InterPro" id="IPR021384">
    <property type="entry name" value="Mediator_Med21"/>
</dbReference>
<keyword evidence="17" id="KW-1185">Reference proteome</keyword>
<evidence type="ECO:0000256" key="9">
    <source>
        <dbReference type="ARBA" id="ARBA00023136"/>
    </source>
</evidence>
<keyword evidence="12" id="KW-0539">Nucleus</keyword>
<evidence type="ECO:0000256" key="11">
    <source>
        <dbReference type="ARBA" id="ARBA00023180"/>
    </source>
</evidence>
<evidence type="ECO:0000256" key="8">
    <source>
        <dbReference type="ARBA" id="ARBA00023015"/>
    </source>
</evidence>
<keyword evidence="5" id="KW-0732">Signal</keyword>
<feature type="compositionally biased region" description="Acidic residues" evidence="14">
    <location>
        <begin position="348"/>
        <end position="358"/>
    </location>
</feature>
<dbReference type="InterPro" id="IPR037212">
    <property type="entry name" value="Med7/Med21-like"/>
</dbReference>